<proteinExistence type="predicted"/>
<reference evidence="2 3" key="1">
    <citation type="submission" date="2019-01" db="EMBL/GenBank/DDBJ databases">
        <title>Draft genome sequences of three monokaryotic isolates of the white-rot basidiomycete fungus Dichomitus squalens.</title>
        <authorList>
            <consortium name="DOE Joint Genome Institute"/>
            <person name="Lopez S.C."/>
            <person name="Andreopoulos B."/>
            <person name="Pangilinan J."/>
            <person name="Lipzen A."/>
            <person name="Riley R."/>
            <person name="Ahrendt S."/>
            <person name="Ng V."/>
            <person name="Barry K."/>
            <person name="Daum C."/>
            <person name="Grigoriev I.V."/>
            <person name="Hilden K.S."/>
            <person name="Makela M.R."/>
            <person name="de Vries R.P."/>
        </authorList>
    </citation>
    <scope>NUCLEOTIDE SEQUENCE [LARGE SCALE GENOMIC DNA]</scope>
    <source>
        <strain evidence="2 3">CBS 464.89</strain>
    </source>
</reference>
<feature type="domain" description="Retrovirus-related Pol polyprotein from transposon TNT 1-94-like beta-barrel" evidence="1">
    <location>
        <begin position="14"/>
        <end position="64"/>
    </location>
</feature>
<dbReference type="EMBL" id="ML145429">
    <property type="protein sequence ID" value="TBU51042.1"/>
    <property type="molecule type" value="Genomic_DNA"/>
</dbReference>
<evidence type="ECO:0000259" key="1">
    <source>
        <dbReference type="Pfam" id="PF22936"/>
    </source>
</evidence>
<dbReference type="InterPro" id="IPR054722">
    <property type="entry name" value="PolX-like_BBD"/>
</dbReference>
<protein>
    <recommendedName>
        <fullName evidence="1">Retrovirus-related Pol polyprotein from transposon TNT 1-94-like beta-barrel domain-containing protein</fullName>
    </recommendedName>
</protein>
<evidence type="ECO:0000313" key="2">
    <source>
        <dbReference type="EMBL" id="TBU51042.1"/>
    </source>
</evidence>
<evidence type="ECO:0000313" key="3">
    <source>
        <dbReference type="Proteomes" id="UP000292082"/>
    </source>
</evidence>
<dbReference type="Pfam" id="PF22936">
    <property type="entry name" value="Pol_BBD"/>
    <property type="match status" value="1"/>
</dbReference>
<accession>A0A4Q9PDD5</accession>
<sequence length="65" mass="7218">MLAEEPVARDRTILFDSGATRHMSPHRDLFISYEAITPKAVQAADDHTFRGVGRGDMYITVPNGD</sequence>
<keyword evidence="3" id="KW-1185">Reference proteome</keyword>
<dbReference type="Proteomes" id="UP000292082">
    <property type="component" value="Unassembled WGS sequence"/>
</dbReference>
<dbReference type="AlphaFoldDB" id="A0A4Q9PDD5"/>
<gene>
    <name evidence="2" type="ORF">BD310DRAFT_835490</name>
</gene>
<feature type="non-terminal residue" evidence="2">
    <location>
        <position position="65"/>
    </location>
</feature>
<name>A0A4Q9PDD5_9APHY</name>
<organism evidence="2 3">
    <name type="scientific">Dichomitus squalens</name>
    <dbReference type="NCBI Taxonomy" id="114155"/>
    <lineage>
        <taxon>Eukaryota</taxon>
        <taxon>Fungi</taxon>
        <taxon>Dikarya</taxon>
        <taxon>Basidiomycota</taxon>
        <taxon>Agaricomycotina</taxon>
        <taxon>Agaricomycetes</taxon>
        <taxon>Polyporales</taxon>
        <taxon>Polyporaceae</taxon>
        <taxon>Dichomitus</taxon>
    </lineage>
</organism>